<dbReference type="RefSeq" id="WP_322443090.1">
    <property type="nucleotide sequence ID" value="NZ_JAXOTQ010000047.1"/>
</dbReference>
<reference evidence="2 3" key="1">
    <citation type="submission" date="2023-12" db="EMBL/GenBank/DDBJ databases">
        <title>Micromonospora sp. nov., isolated from Atacama Desert.</title>
        <authorList>
            <person name="Carro L."/>
            <person name="Golinska P."/>
            <person name="Klenk H.-P."/>
            <person name="Goodfellow M."/>
        </authorList>
    </citation>
    <scope>NUCLEOTIDE SEQUENCE [LARGE SCALE GENOMIC DNA]</scope>
    <source>
        <strain evidence="2 3">4G53</strain>
    </source>
</reference>
<evidence type="ECO:0000313" key="3">
    <source>
        <dbReference type="Proteomes" id="UP001290101"/>
    </source>
</evidence>
<feature type="compositionally biased region" description="Basic and acidic residues" evidence="1">
    <location>
        <begin position="151"/>
        <end position="166"/>
    </location>
</feature>
<dbReference type="EMBL" id="JAXOTQ010000047">
    <property type="protein sequence ID" value="MDZ5493502.1"/>
    <property type="molecule type" value="Genomic_DNA"/>
</dbReference>
<gene>
    <name evidence="2" type="ORF">U2F25_29235</name>
</gene>
<accession>A0ABU5JLU9</accession>
<keyword evidence="3" id="KW-1185">Reference proteome</keyword>
<name>A0ABU5JLU9_9ACTN</name>
<feature type="region of interest" description="Disordered" evidence="1">
    <location>
        <begin position="149"/>
        <end position="179"/>
    </location>
</feature>
<dbReference type="Proteomes" id="UP001290101">
    <property type="component" value="Unassembled WGS sequence"/>
</dbReference>
<sequence>MSTRCYVGTSNPANAHLVHARFVLFDGHPAAVVPTLARIWAGHAHHDTRALATAVLAHDWEYLDDAITADTSPAFAWQRPVPGVGMTLATTTAGVIDPPEPVSVFPLCQAAHLDAEWIYLIDPATATVTVHTDGGEPVSAYRLETCATPHPRSDIEAADRHERDGSQRCPLPSPTGAPR</sequence>
<organism evidence="2 3">
    <name type="scientific">Micromonospora sicca</name>
    <dbReference type="NCBI Taxonomy" id="2202420"/>
    <lineage>
        <taxon>Bacteria</taxon>
        <taxon>Bacillati</taxon>
        <taxon>Actinomycetota</taxon>
        <taxon>Actinomycetes</taxon>
        <taxon>Micromonosporales</taxon>
        <taxon>Micromonosporaceae</taxon>
        <taxon>Micromonospora</taxon>
    </lineage>
</organism>
<evidence type="ECO:0000256" key="1">
    <source>
        <dbReference type="SAM" id="MobiDB-lite"/>
    </source>
</evidence>
<comment type="caution">
    <text evidence="2">The sequence shown here is derived from an EMBL/GenBank/DDBJ whole genome shotgun (WGS) entry which is preliminary data.</text>
</comment>
<protein>
    <submittedName>
        <fullName evidence="2">Uncharacterized protein</fullName>
    </submittedName>
</protein>
<evidence type="ECO:0000313" key="2">
    <source>
        <dbReference type="EMBL" id="MDZ5493502.1"/>
    </source>
</evidence>
<proteinExistence type="predicted"/>